<organism evidence="1 2">
    <name type="scientific">Phnomibacter ginsenosidimutans</name>
    <dbReference type="NCBI Taxonomy" id="2676868"/>
    <lineage>
        <taxon>Bacteria</taxon>
        <taxon>Pseudomonadati</taxon>
        <taxon>Bacteroidota</taxon>
        <taxon>Chitinophagia</taxon>
        <taxon>Chitinophagales</taxon>
        <taxon>Chitinophagaceae</taxon>
        <taxon>Phnomibacter</taxon>
    </lineage>
</organism>
<accession>A0A6I6G5B3</accession>
<dbReference type="EMBL" id="CP046566">
    <property type="protein sequence ID" value="QGW27367.1"/>
    <property type="molecule type" value="Genomic_DNA"/>
</dbReference>
<sequence length="154" mass="16805">MTNQMTGKLQWLGKAVIDQAGAATQAQSGDMFEYMSMNTQTAFWPAMQKEPLSMVLTQVDQLPQSNAATVWNKWLAKSGLAVAGATLQNGAIKYSIAYLIDANGQLVEASIKGDGSLQQDAVLQQFIQQKQWTAAQLQGQAVAYRGYINLVFLQ</sequence>
<keyword evidence="2" id="KW-1185">Reference proteome</keyword>
<evidence type="ECO:0000313" key="1">
    <source>
        <dbReference type="EMBL" id="QGW27367.1"/>
    </source>
</evidence>
<gene>
    <name evidence="1" type="ORF">GLV81_03955</name>
</gene>
<dbReference type="Proteomes" id="UP000426027">
    <property type="component" value="Chromosome"/>
</dbReference>
<protein>
    <submittedName>
        <fullName evidence="1">Uncharacterized protein</fullName>
    </submittedName>
</protein>
<name>A0A6I6G5B3_9BACT</name>
<dbReference type="AlphaFoldDB" id="A0A6I6G5B3"/>
<reference evidence="1 2" key="1">
    <citation type="submission" date="2019-11" db="EMBL/GenBank/DDBJ databases">
        <authorList>
            <person name="Im W.T."/>
        </authorList>
    </citation>
    <scope>NUCLEOTIDE SEQUENCE [LARGE SCALE GENOMIC DNA]</scope>
    <source>
        <strain evidence="1 2">SB-02</strain>
    </source>
</reference>
<proteinExistence type="predicted"/>
<evidence type="ECO:0000313" key="2">
    <source>
        <dbReference type="Proteomes" id="UP000426027"/>
    </source>
</evidence>
<dbReference type="RefSeq" id="WP_157477068.1">
    <property type="nucleotide sequence ID" value="NZ_CP046566.1"/>
</dbReference>
<dbReference type="KEGG" id="fls:GLV81_03955"/>